<organism evidence="7 8">
    <name type="scientific">Chlamydomonas eustigma</name>
    <dbReference type="NCBI Taxonomy" id="1157962"/>
    <lineage>
        <taxon>Eukaryota</taxon>
        <taxon>Viridiplantae</taxon>
        <taxon>Chlorophyta</taxon>
        <taxon>core chlorophytes</taxon>
        <taxon>Chlorophyceae</taxon>
        <taxon>CS clade</taxon>
        <taxon>Chlamydomonadales</taxon>
        <taxon>Chlamydomonadaceae</taxon>
        <taxon>Chlamydomonas</taxon>
    </lineage>
</organism>
<proteinExistence type="inferred from homology"/>
<evidence type="ECO:0000256" key="1">
    <source>
        <dbReference type="ARBA" id="ARBA00010409"/>
    </source>
</evidence>
<sequence>MSSKCYKVQKKKRWGGRGAEFSSDWLEKVASLRDVSTTCAELFRLGSVHLAYGEAGDLKGVTAALIQELGKEPTIDSLPVVHTLLELVVEIIFLDYTKPFHRQILSAVKRLHPACQGIVGSVVTARVQEEAEAFHAGGGWEGGDQDQVVLGQALLSLLWLPEFNQWIRPCCKAALQVMVECVDGILAAGATGSHVAPHLMQDVQDAISCIYHLVSTHGAEIAEAEEASKEQCCVSALAATARTMLHVLQGGLLVREALASAAAVIWVLAQLPSVPQEVAAAQIADGFFTTKEAHELGESIPLEGRRAIMNEELALECIASESVGQSLGCNAEPESHQHHLGVVEQNLRLESGAGLAHELQKASPVGRVCGLKGLATAMSLDALCAPLRCRTSDSDPWRAYSLLVDGMIKWAAHMVLKEQDGHLKFHAACLLSSAMQRMVEAWRRGCVVTLSGERGQDNDLKGKPGDFTSSSGSMPPLLTIEDRSLLMKVVWSNLEEPLSQTARQVHDTFDSLLELIPLQTKHEARDNAKSIIVEEAAFLEGACQQMLSVPYTRKGRYLPLSSLVKSFGSIKLLRMEPQLVHQTFQAMQEDMVASAASSFLRVLLLALQKEYPQARQKDPELHPDWRSWWLPQLVGTLCSASEKLRGYVATHALPVVLALDPSCAAAMLHLVLSEAAQGAPEPAPGTSHTAAIVLILRAARAAQLIGDLDKVVAVSQSRMEEGQPSSSPLMQMDLNKVLMGAIQHSCESIRIECLELACVNPKYSEAPGKLELKLISQWILLSLRNISVGQRNKCITVLSKLMQRIKVSVGAILHRATSGKGTVSQRHRASAASAAVIQQTHGFRLADNGGSKSIEDQLAKGRKQLALMEAFMHWTCKVLVSGLYPGGPYARKLMCVELLNTVLDCWMQPSAESMTMSVQESVGTRAITSLKDAHESLPAKGHSQQGKSARAQRQASPAADAAAAVATNHDSAGTGAGLQENPVTLSTSVSFQPFFLGFLGPHTVTLLLNGVIDSWDRLRQGASSALMKLPTPLPSLETAQQLRPLLLWASELLWSPRQRECDAAARMLKLIYDKYVIGLTWHVELSPNLVVSEPSSQSSEATQSSSLVSACMAFLNSLLKAVEDQLHIAAVDMAHACRRNLVHGPLLLVRYALGTLPWGTLLSTQLRQASQLSGAVEAAEHLRGWVDRLLSLLQQVVTLATPVLAHPVEGIGAEDVEEAADAEDGEDEGDEGLGPEAQVVMTACWTSLKEVGLVIGALVQDIPLPQQSPEESSGSSGHTSSDAQSVVTVQQLESMGCLLLQMLFKIKHSGAVEKAAMGLGSITGRMLRCSVPELSVLPSKWLEACLKRLSAQGQVRDDIIRRSAGLPFALGALFQAEPSNSPKSLLARAMSHLTIIADCAGKSTASHTTHHTITPGSGKISDVASGIDPTILERIQKALDIMNMQPSAAQSPIDTLTGILDAEPWPSVHAFNCLRHTFNDSNLAVDTSGYFAEGMQLCIRALGSRWWEVRNSATLCLTALVVRVVGFKNAGAAAAGQLGKKAITSTEFFQRFPTLHGFLLDELEHAAQTLTHSATNHQSTLLSPGLYPVLILLSRLQPGAVSMTSHPTSVHQHLQSPSSSFPHDSPDHTTAQQDESAATPQLLSPAAFIPLVQRCSSVAPMMAVRQLAAQALAPLVARGPHLLSVLKQLLRSLSINIATHSSSQATIRKPAIVFLSCRLSRNAMQSTLMQVQALIASYQSYCSAVQRSTDPLLWCKEVLYFTELCVENLLPVLHAFGPSTKQSCDAALSSAVLRAVSGILTFAIAAGQEACASVSALANTAAEQCNRLIQSTSSDFVSTEVQQSNPDWSNPMHCSMLREAAQLLTQQSLSCKHLVGSCIQEDAHESTTLSSGVTDLGSDIVKRLTICLQSTSYDVRAAAVKSMLVLLTDLQAASTQLTNIGSHQNPSPASPTSLASLLLPSGRSAELGMNLMSIMWTQAEREPVLKVRSLCLEALSLLQVVTEPASSRTNVTLQQEGSSIVNVPAALIPWDSMLNSGLDGLHQKLAVMRRLLEQARGIEAQAAALYCLGRGLGTVLANALGSNHRVVEEGTAVQGGSVNGGSSKGETITGGVGLGFMGSKERVQPQSLQTLSNLESHLEAYARDIATFIRPEQPEQLRGAALESLAASHLLDVHPSLLYCFQASESLGRSPSDEADDNKQQAAVGPGPNLLLSVWLSVLQLLEDEDLDLRSRAAVVAQSSLSHLLNKQIDCQKGFTSGQNSRREELLSEAGGVVDWEVVTAGGFVEVVIRQVLGLLHTVMGCFGGQEALQQMILDPSQALPEDLTPSASNTRRLFDRELDNQHEEPMLRVQLAALQLQQWLRLDDHYGGLKVSGAGVASWLLRAAGYLNSTAISLKHFFSDEYNLNNRTSVKDIALSGLAHNSSVFLHFYRCLLPFWAVSPQMYAKRCEEAGVFDLETELKIHAIKTSIAASLPALIQAVGSSSTGPLKSLLHGVERAWLHELDRNSEDTECDWPPLFLIQSVPRSIMLGVEALA</sequence>
<feature type="domain" description="tRNA (32-2'-O)-methyltransferase regulator THADA-like TPR repeats region" evidence="5">
    <location>
        <begin position="625"/>
        <end position="912"/>
    </location>
</feature>
<evidence type="ECO:0000313" key="7">
    <source>
        <dbReference type="EMBL" id="GAX83456.1"/>
    </source>
</evidence>
<feature type="region of interest" description="Disordered" evidence="3">
    <location>
        <begin position="935"/>
        <end position="966"/>
    </location>
</feature>
<comment type="caution">
    <text evidence="7">The sequence shown here is derived from an EMBL/GenBank/DDBJ whole genome shotgun (WGS) entry which is preliminary data.</text>
</comment>
<comment type="similarity">
    <text evidence="1">Belongs to the THADA family.</text>
</comment>
<dbReference type="InterPro" id="IPR019442">
    <property type="entry name" value="THADA/TRM732_DUF2428"/>
</dbReference>
<dbReference type="STRING" id="1157962.A0A250XKB0"/>
<dbReference type="InterPro" id="IPR051954">
    <property type="entry name" value="tRNA_methyltransferase_THADA"/>
</dbReference>
<accession>A0A250XKB0</accession>
<dbReference type="InterPro" id="IPR016024">
    <property type="entry name" value="ARM-type_fold"/>
</dbReference>
<dbReference type="OrthoDB" id="73997at2759"/>
<dbReference type="SUPFAM" id="SSF48371">
    <property type="entry name" value="ARM repeat"/>
    <property type="match status" value="2"/>
</dbReference>
<keyword evidence="2" id="KW-0819">tRNA processing</keyword>
<evidence type="ECO:0000259" key="6">
    <source>
        <dbReference type="Pfam" id="PF25151"/>
    </source>
</evidence>
<dbReference type="InterPro" id="IPR056842">
    <property type="entry name" value="THADA-like_TPR_C"/>
</dbReference>
<dbReference type="Pfam" id="PF10350">
    <property type="entry name" value="DUF2428"/>
    <property type="match status" value="1"/>
</dbReference>
<keyword evidence="8" id="KW-1185">Reference proteome</keyword>
<feature type="domain" description="tRNA (32-2'-O)-methyltransferase regulator THADA-like C-terminal TPR repeats region" evidence="6">
    <location>
        <begin position="1510"/>
        <end position="1604"/>
    </location>
</feature>
<feature type="compositionally biased region" description="Low complexity" evidence="3">
    <location>
        <begin position="948"/>
        <end position="966"/>
    </location>
</feature>
<feature type="region of interest" description="Disordered" evidence="3">
    <location>
        <begin position="1265"/>
        <end position="1285"/>
    </location>
</feature>
<evidence type="ECO:0000256" key="3">
    <source>
        <dbReference type="SAM" id="MobiDB-lite"/>
    </source>
</evidence>
<dbReference type="InterPro" id="IPR056843">
    <property type="entry name" value="THADA-like_TPR"/>
</dbReference>
<dbReference type="PANTHER" id="PTHR14387:SF0">
    <property type="entry name" value="DUF2428 DOMAIN-CONTAINING PROTEIN"/>
    <property type="match status" value="1"/>
</dbReference>
<dbReference type="EMBL" id="BEGY01000099">
    <property type="protein sequence ID" value="GAX83456.1"/>
    <property type="molecule type" value="Genomic_DNA"/>
</dbReference>
<name>A0A250XKB0_9CHLO</name>
<dbReference type="Proteomes" id="UP000232323">
    <property type="component" value="Unassembled WGS sequence"/>
</dbReference>
<dbReference type="GO" id="GO:0005829">
    <property type="term" value="C:cytosol"/>
    <property type="evidence" value="ECO:0007669"/>
    <property type="project" value="TreeGrafter"/>
</dbReference>
<evidence type="ECO:0000259" key="4">
    <source>
        <dbReference type="Pfam" id="PF10350"/>
    </source>
</evidence>
<feature type="compositionally biased region" description="Polar residues" evidence="3">
    <location>
        <begin position="1603"/>
        <end position="1615"/>
    </location>
</feature>
<reference evidence="7 8" key="1">
    <citation type="submission" date="2017-08" db="EMBL/GenBank/DDBJ databases">
        <title>Acidophilic green algal genome provides insights into adaptation to an acidic environment.</title>
        <authorList>
            <person name="Hirooka S."/>
            <person name="Hirose Y."/>
            <person name="Kanesaki Y."/>
            <person name="Higuchi S."/>
            <person name="Fujiwara T."/>
            <person name="Onuma R."/>
            <person name="Era A."/>
            <person name="Ohbayashi R."/>
            <person name="Uzuka A."/>
            <person name="Nozaki H."/>
            <person name="Yoshikawa H."/>
            <person name="Miyagishima S.Y."/>
        </authorList>
    </citation>
    <scope>NUCLEOTIDE SEQUENCE [LARGE SCALE GENOMIC DNA]</scope>
    <source>
        <strain evidence="7 8">NIES-2499</strain>
    </source>
</reference>
<dbReference type="GO" id="GO:0030488">
    <property type="term" value="P:tRNA methylation"/>
    <property type="evidence" value="ECO:0007669"/>
    <property type="project" value="TreeGrafter"/>
</dbReference>
<gene>
    <name evidence="7" type="ORF">CEUSTIGMA_g10881.t1</name>
</gene>
<evidence type="ECO:0000256" key="2">
    <source>
        <dbReference type="ARBA" id="ARBA00022694"/>
    </source>
</evidence>
<evidence type="ECO:0000313" key="8">
    <source>
        <dbReference type="Proteomes" id="UP000232323"/>
    </source>
</evidence>
<feature type="compositionally biased region" description="Low complexity" evidence="3">
    <location>
        <begin position="1265"/>
        <end position="1281"/>
    </location>
</feature>
<dbReference type="Pfam" id="PF25150">
    <property type="entry name" value="TPR_Trm732"/>
    <property type="match status" value="1"/>
</dbReference>
<dbReference type="PANTHER" id="PTHR14387">
    <property type="entry name" value="THADA/DEATH RECEPTOR INTERACTING PROTEIN"/>
    <property type="match status" value="1"/>
</dbReference>
<protein>
    <submittedName>
        <fullName evidence="7">Uncharacterized protein</fullName>
    </submittedName>
</protein>
<feature type="region of interest" description="Disordered" evidence="3">
    <location>
        <begin position="1603"/>
        <end position="1637"/>
    </location>
</feature>
<evidence type="ECO:0000259" key="5">
    <source>
        <dbReference type="Pfam" id="PF25150"/>
    </source>
</evidence>
<dbReference type="Pfam" id="PF25151">
    <property type="entry name" value="TPR_Trm732_C"/>
    <property type="match status" value="1"/>
</dbReference>
<feature type="domain" description="DUF2428" evidence="4">
    <location>
        <begin position="1186"/>
        <end position="1508"/>
    </location>
</feature>